<dbReference type="CDD" id="cd00093">
    <property type="entry name" value="HTH_XRE"/>
    <property type="match status" value="1"/>
</dbReference>
<dbReference type="GO" id="GO:0003677">
    <property type="term" value="F:DNA binding"/>
    <property type="evidence" value="ECO:0007669"/>
    <property type="project" value="UniProtKB-KW"/>
</dbReference>
<dbReference type="Gene3D" id="1.10.260.40">
    <property type="entry name" value="lambda repressor-like DNA-binding domains"/>
    <property type="match status" value="1"/>
</dbReference>
<accession>A0A0F2T7Z6</accession>
<dbReference type="EMBL" id="JZKH01000111">
    <property type="protein sequence ID" value="KJS58435.1"/>
    <property type="molecule type" value="Genomic_DNA"/>
</dbReference>
<reference evidence="2 3" key="1">
    <citation type="submission" date="2015-02" db="EMBL/GenBank/DDBJ databases">
        <authorList>
            <person name="Ju K.-S."/>
            <person name="Doroghazi J.R."/>
            <person name="Metcalf W."/>
        </authorList>
    </citation>
    <scope>NUCLEOTIDE SEQUENCE [LARGE SCALE GENOMIC DNA]</scope>
    <source>
        <strain evidence="2 3">ATCC 31215</strain>
    </source>
</reference>
<dbReference type="Proteomes" id="UP000033699">
    <property type="component" value="Unassembled WGS sequence"/>
</dbReference>
<gene>
    <name evidence="2" type="ORF">VM95_33385</name>
</gene>
<dbReference type="SUPFAM" id="SSF47413">
    <property type="entry name" value="lambda repressor-like DNA-binding domains"/>
    <property type="match status" value="1"/>
</dbReference>
<dbReference type="AlphaFoldDB" id="A0A0F2T7Z6"/>
<keyword evidence="2" id="KW-0238">DNA-binding</keyword>
<proteinExistence type="predicted"/>
<dbReference type="PROSITE" id="PS50943">
    <property type="entry name" value="HTH_CROC1"/>
    <property type="match status" value="1"/>
</dbReference>
<dbReference type="RefSeq" id="WP_045704064.1">
    <property type="nucleotide sequence ID" value="NZ_JZKH01000111.1"/>
</dbReference>
<name>A0A0F2T7Z6_STRR3</name>
<dbReference type="SMART" id="SM00530">
    <property type="entry name" value="HTH_XRE"/>
    <property type="match status" value="1"/>
</dbReference>
<evidence type="ECO:0000313" key="3">
    <source>
        <dbReference type="Proteomes" id="UP000033699"/>
    </source>
</evidence>
<dbReference type="OrthoDB" id="3459848at2"/>
<feature type="domain" description="HTH cro/C1-type" evidence="1">
    <location>
        <begin position="21"/>
        <end position="65"/>
    </location>
</feature>
<protein>
    <submittedName>
        <fullName evidence="2">DNA-binding protein</fullName>
    </submittedName>
</protein>
<sequence>MTQWTDYTTGERIKLLRGPDMTQEQLAEASGLSVATIRKAELNLGGSLQTLLRISAALHTDVSVVLGQQAPRRAMHGADRAMMRELSLAVHDTAAGVGVDVQPPRPAELAAGLAAAWEAYRSGDYVGAGAHVAPALREAAATWKAAPVDQESAAAGILADAYRLAAYVANQFGARDLAYAGIGHAQHQADRAGDTIRSAMVASGRSWIYVRDARLDQAEETARISYESIEPRYGDRDLGALATYGWHVTFAAVVAARQGDVDGADDLLSQGLAVAARMGRDVMVNGTAFGPATVTAQAIGIAVSTGRPGKALSLFQTIGDTSSLTPSARNRMMLDVALAQAETRQSDTALDTLLEVCSTAPGWARHQGLPGVIAQKASAGSATTAKLRKLSSILGTSVIIN</sequence>
<comment type="caution">
    <text evidence="2">The sequence shown here is derived from an EMBL/GenBank/DDBJ whole genome shotgun (WGS) entry which is preliminary data.</text>
</comment>
<organism evidence="2 3">
    <name type="scientific">Streptomyces rubellomurinus (strain ATCC 31215)</name>
    <dbReference type="NCBI Taxonomy" id="359131"/>
    <lineage>
        <taxon>Bacteria</taxon>
        <taxon>Bacillati</taxon>
        <taxon>Actinomycetota</taxon>
        <taxon>Actinomycetes</taxon>
        <taxon>Kitasatosporales</taxon>
        <taxon>Streptomycetaceae</taxon>
        <taxon>Streptomyces</taxon>
    </lineage>
</organism>
<dbReference type="PATRIC" id="fig|359131.3.peg.950"/>
<dbReference type="Pfam" id="PF01381">
    <property type="entry name" value="HTH_3"/>
    <property type="match status" value="1"/>
</dbReference>
<keyword evidence="3" id="KW-1185">Reference proteome</keyword>
<evidence type="ECO:0000259" key="1">
    <source>
        <dbReference type="PROSITE" id="PS50943"/>
    </source>
</evidence>
<dbReference type="InterPro" id="IPR010982">
    <property type="entry name" value="Lambda_DNA-bd_dom_sf"/>
</dbReference>
<evidence type="ECO:0000313" key="2">
    <source>
        <dbReference type="EMBL" id="KJS58435.1"/>
    </source>
</evidence>
<dbReference type="InterPro" id="IPR001387">
    <property type="entry name" value="Cro/C1-type_HTH"/>
</dbReference>